<dbReference type="PANTHER" id="PTHR46404">
    <property type="entry name" value="DNA POLYMERASE IOTA"/>
    <property type="match status" value="1"/>
</dbReference>
<dbReference type="InterPro" id="IPR043128">
    <property type="entry name" value="Rev_trsase/Diguanyl_cyclase"/>
</dbReference>
<dbReference type="GO" id="GO:0070987">
    <property type="term" value="P:error-free translesion synthesis"/>
    <property type="evidence" value="ECO:0007669"/>
    <property type="project" value="UniProtKB-ARBA"/>
</dbReference>
<protein>
    <submittedName>
        <fullName evidence="5">DNA polymerase iota-like protein</fullName>
    </submittedName>
</protein>
<dbReference type="Gene3D" id="3.30.70.270">
    <property type="match status" value="1"/>
</dbReference>
<comment type="subcellular location">
    <subcellularLocation>
        <location evidence="1">Mitochondrion</location>
    </subcellularLocation>
</comment>
<feature type="compositionally biased region" description="Acidic residues" evidence="3">
    <location>
        <begin position="589"/>
        <end position="605"/>
    </location>
</feature>
<dbReference type="GO" id="GO:0003684">
    <property type="term" value="F:damaged DNA binding"/>
    <property type="evidence" value="ECO:0007669"/>
    <property type="project" value="InterPro"/>
</dbReference>
<feature type="region of interest" description="Disordered" evidence="3">
    <location>
        <begin position="507"/>
        <end position="607"/>
    </location>
</feature>
<reference evidence="5" key="2">
    <citation type="submission" date="2023-06" db="EMBL/GenBank/DDBJ databases">
        <authorList>
            <consortium name="Lawrence Berkeley National Laboratory"/>
            <person name="Haridas S."/>
            <person name="Hensen N."/>
            <person name="Bonometti L."/>
            <person name="Westerberg I."/>
            <person name="Brannstrom I.O."/>
            <person name="Guillou S."/>
            <person name="Cros-Aarteil S."/>
            <person name="Calhoun S."/>
            <person name="Kuo A."/>
            <person name="Mondo S."/>
            <person name="Pangilinan J."/>
            <person name="Riley R."/>
            <person name="Labutti K."/>
            <person name="Andreopoulos B."/>
            <person name="Lipzen A."/>
            <person name="Chen C."/>
            <person name="Yanf M."/>
            <person name="Daum C."/>
            <person name="Ng V."/>
            <person name="Clum A."/>
            <person name="Steindorff A."/>
            <person name="Ohm R."/>
            <person name="Martin F."/>
            <person name="Silar P."/>
            <person name="Natvig D."/>
            <person name="Lalanne C."/>
            <person name="Gautier V."/>
            <person name="Ament-Velasquez S.L."/>
            <person name="Kruys A."/>
            <person name="Hutchinson M.I."/>
            <person name="Powell A.J."/>
            <person name="Barry K."/>
            <person name="Miller A.N."/>
            <person name="Grigoriev I.V."/>
            <person name="Debuchy R."/>
            <person name="Gladieux P."/>
            <person name="Thoren M.H."/>
            <person name="Johannesson H."/>
        </authorList>
    </citation>
    <scope>NUCLEOTIDE SEQUENCE</scope>
    <source>
        <strain evidence="5">CBS 314.62</strain>
    </source>
</reference>
<feature type="compositionally biased region" description="Polar residues" evidence="3">
    <location>
        <begin position="531"/>
        <end position="541"/>
    </location>
</feature>
<dbReference type="SUPFAM" id="SSF56672">
    <property type="entry name" value="DNA/RNA polymerases"/>
    <property type="match status" value="1"/>
</dbReference>
<evidence type="ECO:0000313" key="6">
    <source>
        <dbReference type="Proteomes" id="UP001270362"/>
    </source>
</evidence>
<dbReference type="InterPro" id="IPR036775">
    <property type="entry name" value="DNA_pol_Y-fam_lit_finger_sf"/>
</dbReference>
<dbReference type="Proteomes" id="UP001270362">
    <property type="component" value="Unassembled WGS sequence"/>
</dbReference>
<dbReference type="GO" id="GO:0006281">
    <property type="term" value="P:DNA repair"/>
    <property type="evidence" value="ECO:0007669"/>
    <property type="project" value="InterPro"/>
</dbReference>
<organism evidence="5 6">
    <name type="scientific">Podospora appendiculata</name>
    <dbReference type="NCBI Taxonomy" id="314037"/>
    <lineage>
        <taxon>Eukaryota</taxon>
        <taxon>Fungi</taxon>
        <taxon>Dikarya</taxon>
        <taxon>Ascomycota</taxon>
        <taxon>Pezizomycotina</taxon>
        <taxon>Sordariomycetes</taxon>
        <taxon>Sordariomycetidae</taxon>
        <taxon>Sordariales</taxon>
        <taxon>Podosporaceae</taxon>
        <taxon>Podospora</taxon>
    </lineage>
</organism>
<evidence type="ECO:0000256" key="1">
    <source>
        <dbReference type="ARBA" id="ARBA00004173"/>
    </source>
</evidence>
<dbReference type="InterPro" id="IPR001126">
    <property type="entry name" value="UmuC"/>
</dbReference>
<dbReference type="PANTHER" id="PTHR46404:SF1">
    <property type="entry name" value="DNA POLYMERASE IOTA"/>
    <property type="match status" value="1"/>
</dbReference>
<dbReference type="GO" id="GO:0005739">
    <property type="term" value="C:mitochondrion"/>
    <property type="evidence" value="ECO:0007669"/>
    <property type="project" value="UniProtKB-SubCell"/>
</dbReference>
<keyword evidence="6" id="KW-1185">Reference proteome</keyword>
<gene>
    <name evidence="5" type="ORF">B0T22DRAFT_249650</name>
</gene>
<feature type="domain" description="UmuC" evidence="4">
    <location>
        <begin position="20"/>
        <end position="246"/>
    </location>
</feature>
<evidence type="ECO:0000256" key="2">
    <source>
        <dbReference type="ARBA" id="ARBA00023128"/>
    </source>
</evidence>
<sequence length="642" mass="70703">MSRPPQPIHNPGQQLIPRGVQCIENQQPALKALPLGIRQKSILATCNYEARRRGIKKLMLVSDAKKACPELVVVDGEDLTPFRDASKRLSALLRAASWNGKVERLGLDEIFLDVTDMVAYNTELLNRDTLAQSFFCLSRDDPEKGFAYDASVVSGCCVRGDTQLALEQENPFLYTRLLLASHLASRLRLQMEEHEGFTSSCGIATNKLLAKLAGAVHKPRNQTTLLTTDITSFMDPHPLRAVPGIGAKTTHLLESFLTTTTTTTSTTPPAKPPSLTVGAVRTHPRITPSSLATLLPIPSTLAHTIWALLHGVDDTPVQPARTIPTQISIEDTYSSSKPLLTTPDLHRELHKLTASLLRRMHTDLAGDPPPPPAKPRWLAYPRTLRLTTRPRQEPGKPYNHRASRSAPLPRFVFEATTSRDQRAQRLVNEIVLPLLYKLNSAPLTSPGGARVWNIGLINVCVTNMADGFGGGDGSSTGSSSNGGRDIATMFQRQEDVLREFTAYDDEDDINDQDIHTHTHTKEIPHDDETTMKMTTDITNHPTSEENHQSTAHSPRQEKPATTTTTTTTITHNKPPSNSTSSPFPAPSTTDDDNEWDDDDEYDDDQDASRDGVMELCPLCGHLLPRFALAAHDRFHAANVDDV</sequence>
<dbReference type="Gene3D" id="3.30.1490.100">
    <property type="entry name" value="DNA polymerase, Y-family, little finger domain"/>
    <property type="match status" value="1"/>
</dbReference>
<comment type="caution">
    <text evidence="5">The sequence shown here is derived from an EMBL/GenBank/DDBJ whole genome shotgun (WGS) entry which is preliminary data.</text>
</comment>
<proteinExistence type="predicted"/>
<dbReference type="EMBL" id="JAULSO010000004">
    <property type="protein sequence ID" value="KAK3683513.1"/>
    <property type="molecule type" value="Genomic_DNA"/>
</dbReference>
<feature type="compositionally biased region" description="Low complexity" evidence="3">
    <location>
        <begin position="561"/>
        <end position="588"/>
    </location>
</feature>
<dbReference type="GO" id="GO:0003887">
    <property type="term" value="F:DNA-directed DNA polymerase activity"/>
    <property type="evidence" value="ECO:0007669"/>
    <property type="project" value="TreeGrafter"/>
</dbReference>
<feature type="compositionally biased region" description="Basic and acidic residues" evidence="3">
    <location>
        <begin position="512"/>
        <end position="530"/>
    </location>
</feature>
<reference evidence="5" key="1">
    <citation type="journal article" date="2023" name="Mol. Phylogenet. Evol.">
        <title>Genome-scale phylogeny and comparative genomics of the fungal order Sordariales.</title>
        <authorList>
            <person name="Hensen N."/>
            <person name="Bonometti L."/>
            <person name="Westerberg I."/>
            <person name="Brannstrom I.O."/>
            <person name="Guillou S."/>
            <person name="Cros-Aarteil S."/>
            <person name="Calhoun S."/>
            <person name="Haridas S."/>
            <person name="Kuo A."/>
            <person name="Mondo S."/>
            <person name="Pangilinan J."/>
            <person name="Riley R."/>
            <person name="LaButti K."/>
            <person name="Andreopoulos B."/>
            <person name="Lipzen A."/>
            <person name="Chen C."/>
            <person name="Yan M."/>
            <person name="Daum C."/>
            <person name="Ng V."/>
            <person name="Clum A."/>
            <person name="Steindorff A."/>
            <person name="Ohm R.A."/>
            <person name="Martin F."/>
            <person name="Silar P."/>
            <person name="Natvig D.O."/>
            <person name="Lalanne C."/>
            <person name="Gautier V."/>
            <person name="Ament-Velasquez S.L."/>
            <person name="Kruys A."/>
            <person name="Hutchinson M.I."/>
            <person name="Powell A.J."/>
            <person name="Barry K."/>
            <person name="Miller A.N."/>
            <person name="Grigoriev I.V."/>
            <person name="Debuchy R."/>
            <person name="Gladieux P."/>
            <person name="Hiltunen Thoren M."/>
            <person name="Johannesson H."/>
        </authorList>
    </citation>
    <scope>NUCLEOTIDE SEQUENCE</scope>
    <source>
        <strain evidence="5">CBS 314.62</strain>
    </source>
</reference>
<accession>A0AAE0X2Z2</accession>
<dbReference type="InterPro" id="IPR043502">
    <property type="entry name" value="DNA/RNA_pol_sf"/>
</dbReference>
<evidence type="ECO:0000259" key="4">
    <source>
        <dbReference type="PROSITE" id="PS50173"/>
    </source>
</evidence>
<dbReference type="PROSITE" id="PS50173">
    <property type="entry name" value="UMUC"/>
    <property type="match status" value="1"/>
</dbReference>
<evidence type="ECO:0000256" key="3">
    <source>
        <dbReference type="SAM" id="MobiDB-lite"/>
    </source>
</evidence>
<dbReference type="Gene3D" id="3.40.1170.60">
    <property type="match status" value="1"/>
</dbReference>
<keyword evidence="2" id="KW-0496">Mitochondrion</keyword>
<dbReference type="AlphaFoldDB" id="A0AAE0X2Z2"/>
<evidence type="ECO:0000313" key="5">
    <source>
        <dbReference type="EMBL" id="KAK3683513.1"/>
    </source>
</evidence>
<dbReference type="Pfam" id="PF00817">
    <property type="entry name" value="IMS"/>
    <property type="match status" value="1"/>
</dbReference>
<name>A0AAE0X2Z2_9PEZI</name>